<sequence>MSITLSYNTRGQFQMHGDEKTDRRQVDGIYPDMNYIFFKGVPKMIQVVDDMHRTSDYITDLRNMTIGFACLSFMGALIFLLRQTRKRSGTNRHERMIMANYLEDQEKSTQPCSGACRKCSESWHGTTMKTSGF</sequence>
<keyword evidence="3" id="KW-1185">Reference proteome</keyword>
<protein>
    <submittedName>
        <fullName evidence="2">Uncharacterized protein</fullName>
    </submittedName>
</protein>
<accession>A0A8J2Q7G9</accession>
<dbReference type="EMBL" id="CAKAEH010001373">
    <property type="protein sequence ID" value="CAG9535404.1"/>
    <property type="molecule type" value="Genomic_DNA"/>
</dbReference>
<reference evidence="2" key="1">
    <citation type="submission" date="2021-09" db="EMBL/GenBank/DDBJ databases">
        <authorList>
            <consortium name="Pathogen Informatics"/>
        </authorList>
    </citation>
    <scope>NUCLEOTIDE SEQUENCE</scope>
</reference>
<organism evidence="2 3">
    <name type="scientific">Cercopithifilaria johnstoni</name>
    <dbReference type="NCBI Taxonomy" id="2874296"/>
    <lineage>
        <taxon>Eukaryota</taxon>
        <taxon>Metazoa</taxon>
        <taxon>Ecdysozoa</taxon>
        <taxon>Nematoda</taxon>
        <taxon>Chromadorea</taxon>
        <taxon>Rhabditida</taxon>
        <taxon>Spirurina</taxon>
        <taxon>Spiruromorpha</taxon>
        <taxon>Filarioidea</taxon>
        <taxon>Onchocercidae</taxon>
        <taxon>Cercopithifilaria</taxon>
    </lineage>
</organism>
<dbReference type="AlphaFoldDB" id="A0A8J2Q7G9"/>
<keyword evidence="1" id="KW-0472">Membrane</keyword>
<proteinExistence type="predicted"/>
<keyword evidence="1" id="KW-1133">Transmembrane helix</keyword>
<name>A0A8J2Q7G9_9BILA</name>
<dbReference type="Proteomes" id="UP000746747">
    <property type="component" value="Unassembled WGS sequence"/>
</dbReference>
<evidence type="ECO:0000313" key="2">
    <source>
        <dbReference type="EMBL" id="CAG9535404.1"/>
    </source>
</evidence>
<evidence type="ECO:0000256" key="1">
    <source>
        <dbReference type="SAM" id="Phobius"/>
    </source>
</evidence>
<keyword evidence="1" id="KW-0812">Transmembrane</keyword>
<feature type="transmembrane region" description="Helical" evidence="1">
    <location>
        <begin position="61"/>
        <end position="81"/>
    </location>
</feature>
<comment type="caution">
    <text evidence="2">The sequence shown here is derived from an EMBL/GenBank/DDBJ whole genome shotgun (WGS) entry which is preliminary data.</text>
</comment>
<gene>
    <name evidence="2" type="ORF">CJOHNSTONI_LOCUS5437</name>
</gene>
<dbReference type="OrthoDB" id="5858966at2759"/>
<evidence type="ECO:0000313" key="3">
    <source>
        <dbReference type="Proteomes" id="UP000746747"/>
    </source>
</evidence>